<comment type="caution">
    <text evidence="3">The sequence shown here is derived from an EMBL/GenBank/DDBJ whole genome shotgun (WGS) entry which is preliminary data.</text>
</comment>
<keyword evidence="1" id="KW-0472">Membrane</keyword>
<keyword evidence="1" id="KW-1133">Transmembrane helix</keyword>
<dbReference type="InterPro" id="IPR050879">
    <property type="entry name" value="Acyltransferase_3"/>
</dbReference>
<feature type="domain" description="Acyltransferase 3" evidence="2">
    <location>
        <begin position="16"/>
        <end position="324"/>
    </location>
</feature>
<feature type="transmembrane region" description="Helical" evidence="1">
    <location>
        <begin position="278"/>
        <end position="296"/>
    </location>
</feature>
<feature type="transmembrane region" description="Helical" evidence="1">
    <location>
        <begin position="302"/>
        <end position="323"/>
    </location>
</feature>
<keyword evidence="3" id="KW-0012">Acyltransferase</keyword>
<evidence type="ECO:0000256" key="1">
    <source>
        <dbReference type="SAM" id="Phobius"/>
    </source>
</evidence>
<dbReference type="GO" id="GO:0016747">
    <property type="term" value="F:acyltransferase activity, transferring groups other than amino-acyl groups"/>
    <property type="evidence" value="ECO:0007669"/>
    <property type="project" value="InterPro"/>
</dbReference>
<dbReference type="GO" id="GO:0000271">
    <property type="term" value="P:polysaccharide biosynthetic process"/>
    <property type="evidence" value="ECO:0007669"/>
    <property type="project" value="TreeGrafter"/>
</dbReference>
<organism evidence="3 4">
    <name type="scientific">Rickettsia bellii str. RML Mogi</name>
    <dbReference type="NCBI Taxonomy" id="1359194"/>
    <lineage>
        <taxon>Bacteria</taxon>
        <taxon>Pseudomonadati</taxon>
        <taxon>Pseudomonadota</taxon>
        <taxon>Alphaproteobacteria</taxon>
        <taxon>Rickettsiales</taxon>
        <taxon>Rickettsiaceae</taxon>
        <taxon>Rickettsieae</taxon>
        <taxon>Rickettsia</taxon>
        <taxon>belli group</taxon>
    </lineage>
</organism>
<evidence type="ECO:0000313" key="4">
    <source>
        <dbReference type="Proteomes" id="UP000033689"/>
    </source>
</evidence>
<reference evidence="3 4" key="1">
    <citation type="submission" date="2015-02" db="EMBL/GenBank/DDBJ databases">
        <title>Genome Sequencing of Rickettsiales.</title>
        <authorList>
            <person name="Daugherty S.C."/>
            <person name="Su Q."/>
            <person name="Abolude K."/>
            <person name="Beier-Sexton M."/>
            <person name="Carlyon J.A."/>
            <person name="Carter R."/>
            <person name="Day N.P."/>
            <person name="Dumler S.J."/>
            <person name="Dyachenko V."/>
            <person name="Godinez A."/>
            <person name="Kurtti T.J."/>
            <person name="Lichay M."/>
            <person name="Mullins K.E."/>
            <person name="Ott S."/>
            <person name="Pappas-Brown V."/>
            <person name="Paris D.H."/>
            <person name="Patel P."/>
            <person name="Richards A.L."/>
            <person name="Sadzewicz L."/>
            <person name="Sears K."/>
            <person name="Seidman D."/>
            <person name="Sengamalay N."/>
            <person name="Stenos J."/>
            <person name="Tallon L.J."/>
            <person name="Vincent G."/>
            <person name="Fraser C.M."/>
            <person name="Munderloh U."/>
            <person name="Dunning-Hotopp J.C."/>
        </authorList>
    </citation>
    <scope>NUCLEOTIDE SEQUENCE [LARGE SCALE GENOMIC DNA]</scope>
    <source>
        <strain evidence="3 4">RML Mogi</strain>
    </source>
</reference>
<dbReference type="EMBL" id="LAOJ01000001">
    <property type="protein sequence ID" value="KJV92616.1"/>
    <property type="molecule type" value="Genomic_DNA"/>
</dbReference>
<dbReference type="RefSeq" id="WP_045799836.1">
    <property type="nucleotide sequence ID" value="NZ_LAOJ01000001.1"/>
</dbReference>
<dbReference type="Proteomes" id="UP000033689">
    <property type="component" value="Unassembled WGS sequence"/>
</dbReference>
<dbReference type="InterPro" id="IPR002656">
    <property type="entry name" value="Acyl_transf_3_dom"/>
</dbReference>
<accession>A0A0F3QKF0</accession>
<sequence length="345" mass="39681">MQKLVLLHVQKRDELIDVLRGIAIILVLILHFHLSYTIESWNFNFLMHGNYGVTIFFVISGYLISTNALKRYGDLASIDIKHFYLLRCARILPPLFFALIIISLFYALDLKSFINLVYKDGVNNPSLGLTIFSVLTFWHNVMMDYYGYFNYAINIYWSLSVEEFFYLIFPLACVILRNRKLIIFMYSYLACSDAISIGILSALLKSNIKYFPQKNLIRVFGFSLIGFVYFILGIHGFEAIGFSLVSLGTGLIIISSYSQTFKSNVVSKLLSFLGKISYELYLFHIIILGLIRGIIVPKNLSGLPAIGLLSMFLFCSVLISYLISRFYSEPINRFFRRCLMAKYNC</sequence>
<proteinExistence type="predicted"/>
<feature type="transmembrane region" description="Helical" evidence="1">
    <location>
        <begin position="216"/>
        <end position="234"/>
    </location>
</feature>
<dbReference type="GO" id="GO:0016020">
    <property type="term" value="C:membrane"/>
    <property type="evidence" value="ECO:0007669"/>
    <property type="project" value="TreeGrafter"/>
</dbReference>
<feature type="transmembrane region" description="Helical" evidence="1">
    <location>
        <begin position="128"/>
        <end position="148"/>
    </location>
</feature>
<feature type="transmembrane region" description="Helical" evidence="1">
    <location>
        <begin position="21"/>
        <end position="38"/>
    </location>
</feature>
<evidence type="ECO:0000313" key="3">
    <source>
        <dbReference type="EMBL" id="KJV92616.1"/>
    </source>
</evidence>
<name>A0A0F3QKF0_RICBE</name>
<feature type="transmembrane region" description="Helical" evidence="1">
    <location>
        <begin position="155"/>
        <end position="177"/>
    </location>
</feature>
<dbReference type="Pfam" id="PF01757">
    <property type="entry name" value="Acyl_transf_3"/>
    <property type="match status" value="1"/>
</dbReference>
<feature type="transmembrane region" description="Helical" evidence="1">
    <location>
        <begin position="50"/>
        <end position="69"/>
    </location>
</feature>
<feature type="transmembrane region" description="Helical" evidence="1">
    <location>
        <begin position="183"/>
        <end position="204"/>
    </location>
</feature>
<protein>
    <submittedName>
        <fullName evidence="3">Acyltransferase family protein</fullName>
    </submittedName>
</protein>
<dbReference type="PATRIC" id="fig|1359194.3.peg.1272"/>
<dbReference type="PANTHER" id="PTHR23028">
    <property type="entry name" value="ACETYLTRANSFERASE"/>
    <property type="match status" value="1"/>
</dbReference>
<keyword evidence="3" id="KW-0808">Transferase</keyword>
<evidence type="ECO:0000259" key="2">
    <source>
        <dbReference type="Pfam" id="PF01757"/>
    </source>
</evidence>
<feature type="transmembrane region" description="Helical" evidence="1">
    <location>
        <begin position="90"/>
        <end position="108"/>
    </location>
</feature>
<dbReference type="PANTHER" id="PTHR23028:SF53">
    <property type="entry name" value="ACYL_TRANSF_3 DOMAIN-CONTAINING PROTEIN"/>
    <property type="match status" value="1"/>
</dbReference>
<feature type="transmembrane region" description="Helical" evidence="1">
    <location>
        <begin position="240"/>
        <end position="257"/>
    </location>
</feature>
<keyword evidence="1" id="KW-0812">Transmembrane</keyword>
<gene>
    <name evidence="3" type="ORF">RBEMOGI_1251</name>
</gene>
<dbReference type="AlphaFoldDB" id="A0A0F3QKF0"/>